<evidence type="ECO:0000256" key="7">
    <source>
        <dbReference type="SAM" id="Phobius"/>
    </source>
</evidence>
<dbReference type="PROSITE" id="PS50109">
    <property type="entry name" value="HIS_KIN"/>
    <property type="match status" value="1"/>
</dbReference>
<name>A0AAE3H5Q0_9BACT</name>
<dbReference type="SMART" id="SM00388">
    <property type="entry name" value="HisKA"/>
    <property type="match status" value="1"/>
</dbReference>
<keyword evidence="7" id="KW-0472">Membrane</keyword>
<evidence type="ECO:0000259" key="8">
    <source>
        <dbReference type="PROSITE" id="PS50109"/>
    </source>
</evidence>
<evidence type="ECO:0000313" key="10">
    <source>
        <dbReference type="Proteomes" id="UP001204144"/>
    </source>
</evidence>
<evidence type="ECO:0000256" key="4">
    <source>
        <dbReference type="ARBA" id="ARBA00022679"/>
    </source>
</evidence>
<dbReference type="Pfam" id="PF00512">
    <property type="entry name" value="HisKA"/>
    <property type="match status" value="1"/>
</dbReference>
<dbReference type="InterPro" id="IPR004358">
    <property type="entry name" value="Sig_transdc_His_kin-like_C"/>
</dbReference>
<dbReference type="InterPro" id="IPR005467">
    <property type="entry name" value="His_kinase_dom"/>
</dbReference>
<evidence type="ECO:0000256" key="3">
    <source>
        <dbReference type="ARBA" id="ARBA00022553"/>
    </source>
</evidence>
<keyword evidence="6" id="KW-0902">Two-component regulatory system</keyword>
<dbReference type="Proteomes" id="UP001204144">
    <property type="component" value="Unassembled WGS sequence"/>
</dbReference>
<dbReference type="InterPro" id="IPR036097">
    <property type="entry name" value="HisK_dim/P_sf"/>
</dbReference>
<evidence type="ECO:0000256" key="1">
    <source>
        <dbReference type="ARBA" id="ARBA00000085"/>
    </source>
</evidence>
<dbReference type="CDD" id="cd00082">
    <property type="entry name" value="HisKA"/>
    <property type="match status" value="1"/>
</dbReference>
<keyword evidence="4" id="KW-0808">Transferase</keyword>
<comment type="caution">
    <text evidence="9">The sequence shown here is derived from an EMBL/GenBank/DDBJ whole genome shotgun (WGS) entry which is preliminary data.</text>
</comment>
<dbReference type="PRINTS" id="PR00344">
    <property type="entry name" value="BCTRLSENSOR"/>
</dbReference>
<dbReference type="SUPFAM" id="SSF55874">
    <property type="entry name" value="ATPase domain of HSP90 chaperone/DNA topoisomerase II/histidine kinase"/>
    <property type="match status" value="1"/>
</dbReference>
<keyword evidence="7" id="KW-0812">Transmembrane</keyword>
<feature type="transmembrane region" description="Helical" evidence="7">
    <location>
        <begin position="165"/>
        <end position="188"/>
    </location>
</feature>
<reference evidence="9 10" key="1">
    <citation type="submission" date="2018-11" db="EMBL/GenBank/DDBJ databases">
        <title>Novel bacteria species description.</title>
        <authorList>
            <person name="Han J.-H."/>
        </authorList>
    </citation>
    <scope>NUCLEOTIDE SEQUENCE [LARGE SCALE GENOMIC DNA]</scope>
    <source>
        <strain evidence="9 10">KCTC23259</strain>
    </source>
</reference>
<proteinExistence type="predicted"/>
<keyword evidence="3" id="KW-0597">Phosphoprotein</keyword>
<dbReference type="PANTHER" id="PTHR43711">
    <property type="entry name" value="TWO-COMPONENT HISTIDINE KINASE"/>
    <property type="match status" value="1"/>
</dbReference>
<dbReference type="InterPro" id="IPR050736">
    <property type="entry name" value="Sensor_HK_Regulatory"/>
</dbReference>
<dbReference type="PANTHER" id="PTHR43711:SF1">
    <property type="entry name" value="HISTIDINE KINASE 1"/>
    <property type="match status" value="1"/>
</dbReference>
<evidence type="ECO:0000313" key="9">
    <source>
        <dbReference type="EMBL" id="MCP9764675.1"/>
    </source>
</evidence>
<dbReference type="Gene3D" id="1.10.287.130">
    <property type="match status" value="1"/>
</dbReference>
<dbReference type="EMBL" id="RJUF01000175">
    <property type="protein sequence ID" value="MCP9764675.1"/>
    <property type="molecule type" value="Genomic_DNA"/>
</dbReference>
<keyword evidence="5 9" id="KW-0418">Kinase</keyword>
<dbReference type="InterPro" id="IPR003594">
    <property type="entry name" value="HATPase_dom"/>
</dbReference>
<gene>
    <name evidence="9" type="ORF">EGI31_17185</name>
</gene>
<dbReference type="Pfam" id="PF02518">
    <property type="entry name" value="HATPase_c"/>
    <property type="match status" value="1"/>
</dbReference>
<protein>
    <recommendedName>
        <fullName evidence="2">histidine kinase</fullName>
        <ecNumber evidence="2">2.7.13.3</ecNumber>
    </recommendedName>
</protein>
<dbReference type="Gene3D" id="3.30.565.10">
    <property type="entry name" value="Histidine kinase-like ATPase, C-terminal domain"/>
    <property type="match status" value="1"/>
</dbReference>
<feature type="transmembrane region" description="Helical" evidence="7">
    <location>
        <begin position="6"/>
        <end position="28"/>
    </location>
</feature>
<dbReference type="RefSeq" id="WP_255038367.1">
    <property type="nucleotide sequence ID" value="NZ_RJUF01000175.1"/>
</dbReference>
<keyword evidence="7" id="KW-1133">Transmembrane helix</keyword>
<comment type="catalytic activity">
    <reaction evidence="1">
        <text>ATP + protein L-histidine = ADP + protein N-phospho-L-histidine.</text>
        <dbReference type="EC" id="2.7.13.3"/>
    </reaction>
</comment>
<organism evidence="9 10">
    <name type="scientific">Lacihabitans soyangensis</name>
    <dbReference type="NCBI Taxonomy" id="869394"/>
    <lineage>
        <taxon>Bacteria</taxon>
        <taxon>Pseudomonadati</taxon>
        <taxon>Bacteroidota</taxon>
        <taxon>Cytophagia</taxon>
        <taxon>Cytophagales</taxon>
        <taxon>Leadbetterellaceae</taxon>
        <taxon>Lacihabitans</taxon>
    </lineage>
</organism>
<sequence length="419" mass="48088">MSRNTIRLVIILGVIAISGIIAIQIYWVKKAFDLKDQQFRQSTMVALRNVANQISKSYKLAKIENPVSQYSSDYYVVNLRVPLQQSLLEHLLKEEFKKNNINTDFEYGIYDCETDKIVFGAHINSDYEVEEVDQTIILPTTDKFLNYFGVKFPNQKSYLTSKLDFWIVSSIITMVVMAFFAYAMFIILKQKRLSEVQRDFINNMTHEFQTPISTIKIATDVLAQSKILEQPERFKKYVQIIKQENNRLKNQVESVLATARIGKGQIELDMKLQELHEIIGEVSDSVKAELEDNFTLDLNATKTTINADRMHLMNVIRNLIDNAIKYSGKPPKIKISTRNENNLLIVSISDKGIGIPREALPKIFNKFYRVPTGNLHNVKGFGLGLNYVKEIINLHKWKINVISEMGVGSVFEINIPLPD</sequence>
<dbReference type="SMART" id="SM00387">
    <property type="entry name" value="HATPase_c"/>
    <property type="match status" value="1"/>
</dbReference>
<dbReference type="InterPro" id="IPR003661">
    <property type="entry name" value="HisK_dim/P_dom"/>
</dbReference>
<accession>A0AAE3H5Q0</accession>
<feature type="domain" description="Histidine kinase" evidence="8">
    <location>
        <begin position="203"/>
        <end position="419"/>
    </location>
</feature>
<dbReference type="FunFam" id="3.30.565.10:FF:000006">
    <property type="entry name" value="Sensor histidine kinase WalK"/>
    <property type="match status" value="1"/>
</dbReference>
<evidence type="ECO:0000256" key="5">
    <source>
        <dbReference type="ARBA" id="ARBA00022777"/>
    </source>
</evidence>
<dbReference type="AlphaFoldDB" id="A0AAE3H5Q0"/>
<dbReference type="CDD" id="cd00075">
    <property type="entry name" value="HATPase"/>
    <property type="match status" value="1"/>
</dbReference>
<evidence type="ECO:0000256" key="6">
    <source>
        <dbReference type="ARBA" id="ARBA00023012"/>
    </source>
</evidence>
<dbReference type="GO" id="GO:0000155">
    <property type="term" value="F:phosphorelay sensor kinase activity"/>
    <property type="evidence" value="ECO:0007669"/>
    <property type="project" value="InterPro"/>
</dbReference>
<dbReference type="EC" id="2.7.13.3" evidence="2"/>
<evidence type="ECO:0000256" key="2">
    <source>
        <dbReference type="ARBA" id="ARBA00012438"/>
    </source>
</evidence>
<dbReference type="SUPFAM" id="SSF47384">
    <property type="entry name" value="Homodimeric domain of signal transducing histidine kinase"/>
    <property type="match status" value="1"/>
</dbReference>
<keyword evidence="10" id="KW-1185">Reference proteome</keyword>
<dbReference type="InterPro" id="IPR036890">
    <property type="entry name" value="HATPase_C_sf"/>
</dbReference>